<dbReference type="SMART" id="SM00422">
    <property type="entry name" value="HTH_MERR"/>
    <property type="match status" value="1"/>
</dbReference>
<dbReference type="InterPro" id="IPR000551">
    <property type="entry name" value="MerR-type_HTH_dom"/>
</dbReference>
<keyword evidence="4" id="KW-0804">Transcription</keyword>
<keyword evidence="5" id="KW-0175">Coiled coil</keyword>
<evidence type="ECO:0000256" key="3">
    <source>
        <dbReference type="ARBA" id="ARBA00023125"/>
    </source>
</evidence>
<proteinExistence type="predicted"/>
<evidence type="ECO:0000259" key="6">
    <source>
        <dbReference type="PROSITE" id="PS50937"/>
    </source>
</evidence>
<dbReference type="GO" id="GO:0003700">
    <property type="term" value="F:DNA-binding transcription factor activity"/>
    <property type="evidence" value="ECO:0007669"/>
    <property type="project" value="InterPro"/>
</dbReference>
<dbReference type="PANTHER" id="PTHR30204">
    <property type="entry name" value="REDOX-CYCLING DRUG-SENSING TRANSCRIPTIONAL ACTIVATOR SOXR"/>
    <property type="match status" value="1"/>
</dbReference>
<dbReference type="SUPFAM" id="SSF46955">
    <property type="entry name" value="Putative DNA-binding domain"/>
    <property type="match status" value="1"/>
</dbReference>
<protein>
    <submittedName>
        <fullName evidence="7">MerR family transcriptional regulator</fullName>
    </submittedName>
</protein>
<comment type="caution">
    <text evidence="7">The sequence shown here is derived from an EMBL/GenBank/DDBJ whole genome shotgun (WGS) entry which is preliminary data.</text>
</comment>
<dbReference type="Pfam" id="PF13411">
    <property type="entry name" value="MerR_1"/>
    <property type="match status" value="1"/>
</dbReference>
<dbReference type="AlphaFoldDB" id="A0A511Z4S9"/>
<evidence type="ECO:0000256" key="4">
    <source>
        <dbReference type="ARBA" id="ARBA00023163"/>
    </source>
</evidence>
<gene>
    <name evidence="7" type="ORF">SLU01_07690</name>
</gene>
<accession>A0A511Z4S9</accession>
<dbReference type="Gene3D" id="1.10.1660.10">
    <property type="match status" value="1"/>
</dbReference>
<organism evidence="7 8">
    <name type="scientific">Sporosarcina luteola</name>
    <dbReference type="NCBI Taxonomy" id="582850"/>
    <lineage>
        <taxon>Bacteria</taxon>
        <taxon>Bacillati</taxon>
        <taxon>Bacillota</taxon>
        <taxon>Bacilli</taxon>
        <taxon>Bacillales</taxon>
        <taxon>Caryophanaceae</taxon>
        <taxon>Sporosarcina</taxon>
    </lineage>
</organism>
<dbReference type="PROSITE" id="PS50937">
    <property type="entry name" value="HTH_MERR_2"/>
    <property type="match status" value="1"/>
</dbReference>
<dbReference type="Proteomes" id="UP000321901">
    <property type="component" value="Unassembled WGS sequence"/>
</dbReference>
<feature type="coiled-coil region" evidence="5">
    <location>
        <begin position="93"/>
        <end position="120"/>
    </location>
</feature>
<dbReference type="PRINTS" id="PR00040">
    <property type="entry name" value="HTHMERR"/>
</dbReference>
<dbReference type="PANTHER" id="PTHR30204:SF69">
    <property type="entry name" value="MERR-FAMILY TRANSCRIPTIONAL REGULATOR"/>
    <property type="match status" value="1"/>
</dbReference>
<keyword evidence="1" id="KW-0678">Repressor</keyword>
<dbReference type="InterPro" id="IPR047057">
    <property type="entry name" value="MerR_fam"/>
</dbReference>
<name>A0A511Z4S9_9BACL</name>
<dbReference type="EMBL" id="BJYL01000008">
    <property type="protein sequence ID" value="GEN82457.1"/>
    <property type="molecule type" value="Genomic_DNA"/>
</dbReference>
<evidence type="ECO:0000313" key="7">
    <source>
        <dbReference type="EMBL" id="GEN82457.1"/>
    </source>
</evidence>
<sequence>MKLRTIRETAELFGVSTRTIRYYEEIGLLAPDRSVHKQRMYSNAELAKLKLIFRGKRYGFSLDEIKEMVLLFDKDRSGRKQLERTVEYGKRRIGEIDEKIRELQEMKGEMEELLGEFTDRLNISKGE</sequence>
<dbReference type="OrthoDB" id="9791488at2"/>
<keyword evidence="2" id="KW-0805">Transcription regulation</keyword>
<reference evidence="7 8" key="1">
    <citation type="submission" date="2019-07" db="EMBL/GenBank/DDBJ databases">
        <title>Whole genome shotgun sequence of Sporosarcina luteola NBRC 105378.</title>
        <authorList>
            <person name="Hosoyama A."/>
            <person name="Uohara A."/>
            <person name="Ohji S."/>
            <person name="Ichikawa N."/>
        </authorList>
    </citation>
    <scope>NUCLEOTIDE SEQUENCE [LARGE SCALE GENOMIC DNA]</scope>
    <source>
        <strain evidence="7 8">NBRC 105378</strain>
    </source>
</reference>
<evidence type="ECO:0000256" key="5">
    <source>
        <dbReference type="SAM" id="Coils"/>
    </source>
</evidence>
<dbReference type="InterPro" id="IPR009061">
    <property type="entry name" value="DNA-bd_dom_put_sf"/>
</dbReference>
<dbReference type="GO" id="GO:0003677">
    <property type="term" value="F:DNA binding"/>
    <property type="evidence" value="ECO:0007669"/>
    <property type="project" value="UniProtKB-KW"/>
</dbReference>
<evidence type="ECO:0000313" key="8">
    <source>
        <dbReference type="Proteomes" id="UP000321901"/>
    </source>
</evidence>
<evidence type="ECO:0000256" key="2">
    <source>
        <dbReference type="ARBA" id="ARBA00023015"/>
    </source>
</evidence>
<keyword evidence="8" id="KW-1185">Reference proteome</keyword>
<evidence type="ECO:0000256" key="1">
    <source>
        <dbReference type="ARBA" id="ARBA00022491"/>
    </source>
</evidence>
<keyword evidence="3" id="KW-0238">DNA-binding</keyword>
<feature type="domain" description="HTH merR-type" evidence="6">
    <location>
        <begin position="5"/>
        <end position="71"/>
    </location>
</feature>